<gene>
    <name evidence="1" type="ORF">BDP27DRAFT_1261411</name>
</gene>
<organism evidence="1 2">
    <name type="scientific">Rhodocollybia butyracea</name>
    <dbReference type="NCBI Taxonomy" id="206335"/>
    <lineage>
        <taxon>Eukaryota</taxon>
        <taxon>Fungi</taxon>
        <taxon>Dikarya</taxon>
        <taxon>Basidiomycota</taxon>
        <taxon>Agaricomycotina</taxon>
        <taxon>Agaricomycetes</taxon>
        <taxon>Agaricomycetidae</taxon>
        <taxon>Agaricales</taxon>
        <taxon>Marasmiineae</taxon>
        <taxon>Omphalotaceae</taxon>
        <taxon>Rhodocollybia</taxon>
    </lineage>
</organism>
<keyword evidence="2" id="KW-1185">Reference proteome</keyword>
<name>A0A9P5UB21_9AGAR</name>
<dbReference type="Proteomes" id="UP000772434">
    <property type="component" value="Unassembled WGS sequence"/>
</dbReference>
<accession>A0A9P5UB21</accession>
<reference evidence="1" key="1">
    <citation type="submission" date="2020-11" db="EMBL/GenBank/DDBJ databases">
        <authorList>
            <consortium name="DOE Joint Genome Institute"/>
            <person name="Ahrendt S."/>
            <person name="Riley R."/>
            <person name="Andreopoulos W."/>
            <person name="Labutti K."/>
            <person name="Pangilinan J."/>
            <person name="Ruiz-Duenas F.J."/>
            <person name="Barrasa J.M."/>
            <person name="Sanchez-Garcia M."/>
            <person name="Camarero S."/>
            <person name="Miyauchi S."/>
            <person name="Serrano A."/>
            <person name="Linde D."/>
            <person name="Babiker R."/>
            <person name="Drula E."/>
            <person name="Ayuso-Fernandez I."/>
            <person name="Pacheco R."/>
            <person name="Padilla G."/>
            <person name="Ferreira P."/>
            <person name="Barriuso J."/>
            <person name="Kellner H."/>
            <person name="Castanera R."/>
            <person name="Alfaro M."/>
            <person name="Ramirez L."/>
            <person name="Pisabarro A.G."/>
            <person name="Kuo A."/>
            <person name="Tritt A."/>
            <person name="Lipzen A."/>
            <person name="He G."/>
            <person name="Yan M."/>
            <person name="Ng V."/>
            <person name="Cullen D."/>
            <person name="Martin F."/>
            <person name="Rosso M.-N."/>
            <person name="Henrissat B."/>
            <person name="Hibbett D."/>
            <person name="Martinez A.T."/>
            <person name="Grigoriev I.V."/>
        </authorList>
    </citation>
    <scope>NUCLEOTIDE SEQUENCE</scope>
    <source>
        <strain evidence="1">AH 40177</strain>
    </source>
</reference>
<dbReference type="OrthoDB" id="3041043at2759"/>
<evidence type="ECO:0000313" key="2">
    <source>
        <dbReference type="Proteomes" id="UP000772434"/>
    </source>
</evidence>
<proteinExistence type="predicted"/>
<evidence type="ECO:0000313" key="1">
    <source>
        <dbReference type="EMBL" id="KAF9072632.1"/>
    </source>
</evidence>
<dbReference type="EMBL" id="JADNRY010000023">
    <property type="protein sequence ID" value="KAF9072632.1"/>
    <property type="molecule type" value="Genomic_DNA"/>
</dbReference>
<dbReference type="AlphaFoldDB" id="A0A9P5UB21"/>
<comment type="caution">
    <text evidence="1">The sequence shown here is derived from an EMBL/GenBank/DDBJ whole genome shotgun (WGS) entry which is preliminary data.</text>
</comment>
<feature type="non-terminal residue" evidence="1">
    <location>
        <position position="244"/>
    </location>
</feature>
<protein>
    <submittedName>
        <fullName evidence="1">Uncharacterized protein</fullName>
    </submittedName>
</protein>
<sequence>MGLLPLTAQDLVIRELSPQDQLYYSLINRECYETVSSFNRRAFQIEKVLLRYFNQSEIDQFRMIQYDTGTLISGSTALQFFDLTVYEDSDLDLYVDIRYCSSLAKFLLRIGYKFQPFKHQKLKFDEALAETISDDVDLQVRRSEDQEWQESFEEYGSCGIATVFNFVRGGRMVQVIVSEKCAMDVILTFHSTCVINIISASHAYSLYPRATFIDRVALRNFRFRGAKARNQAAREKYGQRGWAM</sequence>